<evidence type="ECO:0000313" key="2">
    <source>
        <dbReference type="Proteomes" id="UP000217076"/>
    </source>
</evidence>
<gene>
    <name evidence="1" type="ORF">SAMN05421742_103325</name>
</gene>
<dbReference type="RefSeq" id="WP_092617326.1">
    <property type="nucleotide sequence ID" value="NZ_FNCV01000003.1"/>
</dbReference>
<reference evidence="2" key="1">
    <citation type="submission" date="2016-10" db="EMBL/GenBank/DDBJ databases">
        <authorList>
            <person name="Varghese N."/>
            <person name="Submissions S."/>
        </authorList>
    </citation>
    <scope>NUCLEOTIDE SEQUENCE [LARGE SCALE GENOMIC DNA]</scope>
    <source>
        <strain evidence="2">930I</strain>
    </source>
</reference>
<sequence>MSKIARLMEYRRSPDRVFFTRGELTQLLSLYSRQVMRGQWRDYAIGHDSGMARFAVFRHAHERPLYVIAKLPETHPGEAARKGRFVLYEGQRRKAQAHGLLDLLGRLEAPVRVVS</sequence>
<evidence type="ECO:0000313" key="1">
    <source>
        <dbReference type="EMBL" id="SDG96648.1"/>
    </source>
</evidence>
<dbReference type="STRING" id="83401.SAMN05421742_103325"/>
<dbReference type="Proteomes" id="UP000217076">
    <property type="component" value="Unassembled WGS sequence"/>
</dbReference>
<dbReference type="AlphaFoldDB" id="A0A1G7YJ94"/>
<name>A0A1G7YJ94_9PROT</name>
<dbReference type="OrthoDB" id="7159482at2"/>
<dbReference type="EMBL" id="FNCV01000003">
    <property type="protein sequence ID" value="SDG96648.1"/>
    <property type="molecule type" value="Genomic_DNA"/>
</dbReference>
<protein>
    <recommendedName>
        <fullName evidence="3">DUF2794 domain-containing protein</fullName>
    </recommendedName>
</protein>
<organism evidence="1 2">
    <name type="scientific">Roseospirillum parvum</name>
    <dbReference type="NCBI Taxonomy" id="83401"/>
    <lineage>
        <taxon>Bacteria</taxon>
        <taxon>Pseudomonadati</taxon>
        <taxon>Pseudomonadota</taxon>
        <taxon>Alphaproteobacteria</taxon>
        <taxon>Rhodospirillales</taxon>
        <taxon>Rhodospirillaceae</taxon>
        <taxon>Roseospirillum</taxon>
    </lineage>
</organism>
<dbReference type="InterPro" id="IPR021252">
    <property type="entry name" value="DUF2794"/>
</dbReference>
<accession>A0A1G7YJ94</accession>
<proteinExistence type="predicted"/>
<keyword evidence="2" id="KW-1185">Reference proteome</keyword>
<evidence type="ECO:0008006" key="3">
    <source>
        <dbReference type="Google" id="ProtNLM"/>
    </source>
</evidence>
<dbReference type="Pfam" id="PF10984">
    <property type="entry name" value="DUF2794"/>
    <property type="match status" value="1"/>
</dbReference>